<protein>
    <submittedName>
        <fullName evidence="2">Uncharacterized protein</fullName>
    </submittedName>
</protein>
<evidence type="ECO:0000313" key="3">
    <source>
        <dbReference type="Proteomes" id="UP000663671"/>
    </source>
</evidence>
<dbReference type="Proteomes" id="UP000663671">
    <property type="component" value="Chromosome 3"/>
</dbReference>
<sequence>MEPKMAECRPTMPPTIRNYESILAKNPELMAPAVTDRPKTFFVSKNKWECNHEGPEMPTDIEKETAVDGEGEAPVTLVNECRGLCPSCLDPNTNSALKNETIIDGKVFYISKNKWECGHEGDETRTDIEKDPLDIQSNKPSVLISEGRGICPTCMDRWHRLETGDVDRGAEHDSPASVPSRPPSYDETLEADIQYDGQNGDEEEADRLAAQCPHHAEHPENRSHIEIPAGEEVYYDKGKLFGLKLEWLQDFSNLLSFSLDSTFLVGVASYQMTPFTFRNHDKQPYGQFVDWEGFPSPVSLTFSDIFTDLRYYGKSSFVTCYVGDSFPSKEDVRIPILNITFSLSEVNWVL</sequence>
<dbReference type="OrthoDB" id="4187608at2759"/>
<gene>
    <name evidence="2" type="ORF">I7I51_07052</name>
</gene>
<feature type="compositionally biased region" description="Basic and acidic residues" evidence="1">
    <location>
        <begin position="165"/>
        <end position="174"/>
    </location>
</feature>
<dbReference type="VEuPathDB" id="FungiDB:I7I51_07052"/>
<accession>A0A8A1MJX7</accession>
<feature type="region of interest" description="Disordered" evidence="1">
    <location>
        <begin position="165"/>
        <end position="186"/>
    </location>
</feature>
<evidence type="ECO:0000256" key="1">
    <source>
        <dbReference type="SAM" id="MobiDB-lite"/>
    </source>
</evidence>
<dbReference type="EMBL" id="CP069115">
    <property type="protein sequence ID" value="QSS66199.1"/>
    <property type="molecule type" value="Genomic_DNA"/>
</dbReference>
<proteinExistence type="predicted"/>
<dbReference type="AlphaFoldDB" id="A0A8A1MJX7"/>
<reference evidence="2" key="1">
    <citation type="submission" date="2021-01" db="EMBL/GenBank/DDBJ databases">
        <title>Chromosome-level genome assembly of a human fungal pathogen reveals clustering of transcriptionally co-regulated genes.</title>
        <authorList>
            <person name="Voorhies M."/>
            <person name="Cohen S."/>
            <person name="Shea T.P."/>
            <person name="Petrus S."/>
            <person name="Munoz J.F."/>
            <person name="Poplawski S."/>
            <person name="Goldman W.E."/>
            <person name="Michael T."/>
            <person name="Cuomo C.A."/>
            <person name="Sil A."/>
            <person name="Beyhan S."/>
        </authorList>
    </citation>
    <scope>NUCLEOTIDE SEQUENCE</scope>
    <source>
        <strain evidence="2">WU24</strain>
    </source>
</reference>
<name>A0A8A1MJX7_AJECA</name>
<organism evidence="2 3">
    <name type="scientific">Ajellomyces capsulatus</name>
    <name type="common">Darling's disease fungus</name>
    <name type="synonym">Histoplasma capsulatum</name>
    <dbReference type="NCBI Taxonomy" id="5037"/>
    <lineage>
        <taxon>Eukaryota</taxon>
        <taxon>Fungi</taxon>
        <taxon>Dikarya</taxon>
        <taxon>Ascomycota</taxon>
        <taxon>Pezizomycotina</taxon>
        <taxon>Eurotiomycetes</taxon>
        <taxon>Eurotiomycetidae</taxon>
        <taxon>Onygenales</taxon>
        <taxon>Ajellomycetaceae</taxon>
        <taxon>Histoplasma</taxon>
    </lineage>
</organism>
<evidence type="ECO:0000313" key="2">
    <source>
        <dbReference type="EMBL" id="QSS66199.1"/>
    </source>
</evidence>